<proteinExistence type="predicted"/>
<gene>
    <name evidence="1" type="ORF">DCCM_3227</name>
</gene>
<keyword evidence="2" id="KW-1185">Reference proteome</keyword>
<evidence type="ECO:0000313" key="1">
    <source>
        <dbReference type="EMBL" id="GBF34115.1"/>
    </source>
</evidence>
<comment type="caution">
    <text evidence="1">The sequence shown here is derived from an EMBL/GenBank/DDBJ whole genome shotgun (WGS) entry which is preliminary data.</text>
</comment>
<name>A0A2L2XD15_9FIRM</name>
<sequence>MKTGEGYCRLDEVWFNEQCSVLTQEEYDKRIQREMPVVNADADVPKKQSVISTEAITDSAQKKRGGKQGRFLRGAWGDKAAI</sequence>
<accession>A0A2L2XD15</accession>
<evidence type="ECO:0000313" key="2">
    <source>
        <dbReference type="Proteomes" id="UP000239549"/>
    </source>
</evidence>
<dbReference type="EMBL" id="BFAV01000127">
    <property type="protein sequence ID" value="GBF34115.1"/>
    <property type="molecule type" value="Genomic_DNA"/>
</dbReference>
<dbReference type="AlphaFoldDB" id="A0A2L2XD15"/>
<protein>
    <submittedName>
        <fullName evidence="1">Uncharacterized protein</fullName>
    </submittedName>
</protein>
<organism evidence="1 2">
    <name type="scientific">Desulfocucumis palustris</name>
    <dbReference type="NCBI Taxonomy" id="1898651"/>
    <lineage>
        <taxon>Bacteria</taxon>
        <taxon>Bacillati</taxon>
        <taxon>Bacillota</taxon>
        <taxon>Clostridia</taxon>
        <taxon>Eubacteriales</taxon>
        <taxon>Desulfocucumaceae</taxon>
        <taxon>Desulfocucumis</taxon>
    </lineage>
</organism>
<reference evidence="2" key="1">
    <citation type="submission" date="2018-02" db="EMBL/GenBank/DDBJ databases">
        <title>Genome sequence of Desulfocucumis palustris strain NAW-5.</title>
        <authorList>
            <person name="Watanabe M."/>
            <person name="Kojima H."/>
            <person name="Fukui M."/>
        </authorList>
    </citation>
    <scope>NUCLEOTIDE SEQUENCE [LARGE SCALE GENOMIC DNA]</scope>
    <source>
        <strain evidence="2">NAW-5</strain>
    </source>
</reference>
<dbReference type="Proteomes" id="UP000239549">
    <property type="component" value="Unassembled WGS sequence"/>
</dbReference>